<comment type="caution">
    <text evidence="10">The sequence shown here is derived from an EMBL/GenBank/DDBJ whole genome shotgun (WGS) entry which is preliminary data.</text>
</comment>
<evidence type="ECO:0000256" key="5">
    <source>
        <dbReference type="ARBA" id="ARBA00022692"/>
    </source>
</evidence>
<dbReference type="Proteomes" id="UP001521116">
    <property type="component" value="Unassembled WGS sequence"/>
</dbReference>
<evidence type="ECO:0000313" key="11">
    <source>
        <dbReference type="Proteomes" id="UP001521116"/>
    </source>
</evidence>
<protein>
    <recommendedName>
        <fullName evidence="2">chitin synthase</fullName>
        <ecNumber evidence="2">2.4.1.16</ecNumber>
    </recommendedName>
</protein>
<feature type="compositionally biased region" description="Low complexity" evidence="8">
    <location>
        <begin position="771"/>
        <end position="783"/>
    </location>
</feature>
<feature type="compositionally biased region" description="Polar residues" evidence="8">
    <location>
        <begin position="935"/>
        <end position="946"/>
    </location>
</feature>
<evidence type="ECO:0000256" key="9">
    <source>
        <dbReference type="SAM" id="Phobius"/>
    </source>
</evidence>
<keyword evidence="4" id="KW-0808">Transferase</keyword>
<feature type="transmembrane region" description="Helical" evidence="9">
    <location>
        <begin position="35"/>
        <end position="58"/>
    </location>
</feature>
<feature type="compositionally biased region" description="Basic and acidic residues" evidence="8">
    <location>
        <begin position="915"/>
        <end position="926"/>
    </location>
</feature>
<reference evidence="10 11" key="1">
    <citation type="submission" date="2024-02" db="EMBL/GenBank/DDBJ databases">
        <title>De novo assembly and annotation of 12 fungi associated with fruit tree decline syndrome in Ontario, Canada.</title>
        <authorList>
            <person name="Sulman M."/>
            <person name="Ellouze W."/>
            <person name="Ilyukhin E."/>
        </authorList>
    </citation>
    <scope>NUCLEOTIDE SEQUENCE [LARGE SCALE GENOMIC DNA]</scope>
    <source>
        <strain evidence="10 11">M1-105</strain>
    </source>
</reference>
<feature type="transmembrane region" description="Helical" evidence="9">
    <location>
        <begin position="518"/>
        <end position="541"/>
    </location>
</feature>
<dbReference type="Pfam" id="PF03142">
    <property type="entry name" value="Chitin_synth_2"/>
    <property type="match status" value="1"/>
</dbReference>
<organism evidence="10 11">
    <name type="scientific">Neofusicoccum ribis</name>
    <dbReference type="NCBI Taxonomy" id="45134"/>
    <lineage>
        <taxon>Eukaryota</taxon>
        <taxon>Fungi</taxon>
        <taxon>Dikarya</taxon>
        <taxon>Ascomycota</taxon>
        <taxon>Pezizomycotina</taxon>
        <taxon>Dothideomycetes</taxon>
        <taxon>Dothideomycetes incertae sedis</taxon>
        <taxon>Botryosphaeriales</taxon>
        <taxon>Botryosphaeriaceae</taxon>
        <taxon>Neofusicoccum</taxon>
    </lineage>
</organism>
<accession>A0ABR3SU22</accession>
<evidence type="ECO:0000256" key="3">
    <source>
        <dbReference type="ARBA" id="ARBA00022676"/>
    </source>
</evidence>
<keyword evidence="5 9" id="KW-0812">Transmembrane</keyword>
<keyword evidence="3" id="KW-0328">Glycosyltransferase</keyword>
<keyword evidence="7 9" id="KW-0472">Membrane</keyword>
<keyword evidence="11" id="KW-1185">Reference proteome</keyword>
<dbReference type="InterPro" id="IPR004835">
    <property type="entry name" value="Chitin_synth"/>
</dbReference>
<dbReference type="PANTHER" id="PTHR22914:SF46">
    <property type="entry name" value="CHITIN SYNTHASE"/>
    <property type="match status" value="1"/>
</dbReference>
<feature type="transmembrane region" description="Helical" evidence="9">
    <location>
        <begin position="113"/>
        <end position="138"/>
    </location>
</feature>
<keyword evidence="6 9" id="KW-1133">Transmembrane helix</keyword>
<evidence type="ECO:0000313" key="10">
    <source>
        <dbReference type="EMBL" id="KAL1629746.1"/>
    </source>
</evidence>
<evidence type="ECO:0000256" key="6">
    <source>
        <dbReference type="ARBA" id="ARBA00022989"/>
    </source>
</evidence>
<sequence length="946" mass="106403">MWGEIVGLVAREVNENGVPAITDKWPVKDIVYCSIIGGVMLMALLEWFLWVAAFLYCLVKVYQKAETTSIKVLAIIVMILFTALRCIFLPIMVVTLPLPSQVVQYFPVPMVEFLQWFAFWAFAGLLTVPWLFCVYQLVTHSIGRTKRIQHVLDEASAPKVVIIMPCYKEIPEVLMRTIDSLVDCEYPPSCLHIFLSFDGDQEDELYLNTIEKLGVPLTLDTYPKSIDVTYRSCRITVSRFKHGGKRHCQKKTFQLIDKIYSEYLKRNDNLFVLFIDSDCILDKVCIQNFMYEMELKPGSKQNMLAMTGVITSTTEKNSLITILQDMEYIHGQLFERSVESGCGAVTCLPGALTILRFSAFRRMAKYYFADKAEQCEDLFDYGKCHLGEDRWLTHLFMIGAKERYQIQMNTGAFCKTEAVQTYQSLLKQRRRWFLGFITNEVCMLTDIRLWRRYPILCIVRFMQNTIRTTALLFFIMVISIITTSQKISNLPVGFIAVSLGLNWVLMLYFGAKLGRYKIMLYPIMFVVNPFFNWCYMVYGIFTAGQRTWGGPRADAGTADNNTTPQAAIEAAEATGDDLNVVPETFKPAAEIQRKKSKKEGRATQLPLMPSDHLEGRFAPAERLPGGWYQQGNDSGLTLPDMLPRDPNAPRLPLHPRESFDSFITQTSGGNNSIYMPRRVESVMDVEGVAQYHLAQAAQRPAGGAFYEQGPSNAQYGPVSQGKAGFHESVDSLDSSNYGYIERKDTRDMSPVRDQMDRQPHSRAVSENSVYSSRSKSPGPGSSPLAAELKEYGNNVDPNRGHPALAANQPNTSPYSNPNANSSASSLTVPVASHRPTSSVGSAGRQGRSPLARASFVRTGEDLDLAIEMQQQQGLMDPRDRSRSPATYGVPEVQVHQPSRPTDAEPSSSASQPQQGHERTDSRDSQGKRRKRLTKQPPSSRRQSQAD</sequence>
<evidence type="ECO:0000256" key="1">
    <source>
        <dbReference type="ARBA" id="ARBA00004141"/>
    </source>
</evidence>
<feature type="compositionally biased region" description="Low complexity" evidence="8">
    <location>
        <begin position="905"/>
        <end position="914"/>
    </location>
</feature>
<dbReference type="EMBL" id="JAJVDC020000052">
    <property type="protein sequence ID" value="KAL1629746.1"/>
    <property type="molecule type" value="Genomic_DNA"/>
</dbReference>
<evidence type="ECO:0000256" key="8">
    <source>
        <dbReference type="SAM" id="MobiDB-lite"/>
    </source>
</evidence>
<feature type="transmembrane region" description="Helical" evidence="9">
    <location>
        <begin position="70"/>
        <end position="93"/>
    </location>
</feature>
<feature type="transmembrane region" description="Helical" evidence="9">
    <location>
        <begin position="470"/>
        <end position="487"/>
    </location>
</feature>
<evidence type="ECO:0000256" key="7">
    <source>
        <dbReference type="ARBA" id="ARBA00023136"/>
    </source>
</evidence>
<dbReference type="SUPFAM" id="SSF53448">
    <property type="entry name" value="Nucleotide-diphospho-sugar transferases"/>
    <property type="match status" value="1"/>
</dbReference>
<feature type="transmembrane region" description="Helical" evidence="9">
    <location>
        <begin position="493"/>
        <end position="511"/>
    </location>
</feature>
<dbReference type="InterPro" id="IPR029044">
    <property type="entry name" value="Nucleotide-diphossugar_trans"/>
</dbReference>
<name>A0ABR3SU22_9PEZI</name>
<dbReference type="Gene3D" id="3.90.550.10">
    <property type="entry name" value="Spore Coat Polysaccharide Biosynthesis Protein SpsA, Chain A"/>
    <property type="match status" value="1"/>
</dbReference>
<feature type="region of interest" description="Disordered" evidence="8">
    <location>
        <begin position="704"/>
        <end position="946"/>
    </location>
</feature>
<feature type="compositionally biased region" description="Low complexity" evidence="8">
    <location>
        <begin position="809"/>
        <end position="825"/>
    </location>
</feature>
<evidence type="ECO:0000256" key="4">
    <source>
        <dbReference type="ARBA" id="ARBA00022679"/>
    </source>
</evidence>
<feature type="compositionally biased region" description="Basic and acidic residues" evidence="8">
    <location>
        <begin position="740"/>
        <end position="759"/>
    </location>
</feature>
<dbReference type="EC" id="2.4.1.16" evidence="2"/>
<dbReference type="PANTHER" id="PTHR22914">
    <property type="entry name" value="CHITIN SYNTHASE"/>
    <property type="match status" value="1"/>
</dbReference>
<evidence type="ECO:0000256" key="2">
    <source>
        <dbReference type="ARBA" id="ARBA00012543"/>
    </source>
</evidence>
<comment type="subcellular location">
    <subcellularLocation>
        <location evidence="1">Membrane</location>
        <topology evidence="1">Multi-pass membrane protein</topology>
    </subcellularLocation>
</comment>
<proteinExistence type="predicted"/>
<gene>
    <name evidence="10" type="ORF">SLS56_005269</name>
</gene>